<gene>
    <name evidence="2" type="ORF">HGP29_13270</name>
</gene>
<sequence>MTKTIFRVVIFLAAVCFLMPKPDVFAQDSLGTAMKKGRVLLSLSSSTDAINYYDNSINSKAIGGQTGFDLKTDAHFFLRDNFSLGGRLELTRGETQNYVSNEEETFKVSMVFRRYFSKVSNGGLYPEVTVTYGRNIFNTQFLQPPSPINQSFQGNLLGGGVGVGFTYLVKQHFGIDVGLSYSFYRVFGETVDHVIDTTTKDAFTEINVSFRVGFVILLHKNTIE</sequence>
<accession>A0A7X8XWE9</accession>
<keyword evidence="1" id="KW-0732">Signal</keyword>
<name>A0A7X8XWE9_9BACT</name>
<reference evidence="2 3" key="1">
    <citation type="submission" date="2020-04" db="EMBL/GenBank/DDBJ databases">
        <title>Flammeovirga sp. SR4, a novel species isolated from seawater.</title>
        <authorList>
            <person name="Wang X."/>
        </authorList>
    </citation>
    <scope>NUCLEOTIDE SEQUENCE [LARGE SCALE GENOMIC DNA]</scope>
    <source>
        <strain evidence="2 3">SR4</strain>
    </source>
</reference>
<evidence type="ECO:0000256" key="1">
    <source>
        <dbReference type="SAM" id="SignalP"/>
    </source>
</evidence>
<dbReference type="Proteomes" id="UP000585050">
    <property type="component" value="Unassembled WGS sequence"/>
</dbReference>
<keyword evidence="3" id="KW-1185">Reference proteome</keyword>
<feature type="signal peptide" evidence="1">
    <location>
        <begin position="1"/>
        <end position="26"/>
    </location>
</feature>
<evidence type="ECO:0000313" key="3">
    <source>
        <dbReference type="Proteomes" id="UP000585050"/>
    </source>
</evidence>
<protein>
    <submittedName>
        <fullName evidence="2">Outer membrane beta-barrel protein</fullName>
    </submittedName>
</protein>
<dbReference type="AlphaFoldDB" id="A0A7X8XWE9"/>
<feature type="chain" id="PRO_5030895922" evidence="1">
    <location>
        <begin position="27"/>
        <end position="224"/>
    </location>
</feature>
<comment type="caution">
    <text evidence="2">The sequence shown here is derived from an EMBL/GenBank/DDBJ whole genome shotgun (WGS) entry which is preliminary data.</text>
</comment>
<dbReference type="EMBL" id="JABAIL010000004">
    <property type="protein sequence ID" value="NLR92191.1"/>
    <property type="molecule type" value="Genomic_DNA"/>
</dbReference>
<evidence type="ECO:0000313" key="2">
    <source>
        <dbReference type="EMBL" id="NLR92191.1"/>
    </source>
</evidence>
<proteinExistence type="predicted"/>
<dbReference type="RefSeq" id="WP_168882911.1">
    <property type="nucleotide sequence ID" value="NZ_JABAIL010000004.1"/>
</dbReference>
<organism evidence="2 3">
    <name type="scientific">Flammeovirga agarivorans</name>
    <dbReference type="NCBI Taxonomy" id="2726742"/>
    <lineage>
        <taxon>Bacteria</taxon>
        <taxon>Pseudomonadati</taxon>
        <taxon>Bacteroidota</taxon>
        <taxon>Cytophagia</taxon>
        <taxon>Cytophagales</taxon>
        <taxon>Flammeovirgaceae</taxon>
        <taxon>Flammeovirga</taxon>
    </lineage>
</organism>